<dbReference type="InterPro" id="IPR014001">
    <property type="entry name" value="Helicase_ATP-bd"/>
</dbReference>
<accession>A0A8J7GBE6</accession>
<dbReference type="SMART" id="SM00471">
    <property type="entry name" value="HDc"/>
    <property type="match status" value="1"/>
</dbReference>
<evidence type="ECO:0000256" key="7">
    <source>
        <dbReference type="ARBA" id="ARBA00022806"/>
    </source>
</evidence>
<evidence type="ECO:0000256" key="4">
    <source>
        <dbReference type="ARBA" id="ARBA00022723"/>
    </source>
</evidence>
<dbReference type="GO" id="GO:0004386">
    <property type="term" value="F:helicase activity"/>
    <property type="evidence" value="ECO:0007669"/>
    <property type="project" value="UniProtKB-KW"/>
</dbReference>
<feature type="domain" description="Helicase ATP-binding" evidence="11">
    <location>
        <begin position="263"/>
        <end position="455"/>
    </location>
</feature>
<keyword evidence="6" id="KW-0378">Hydrolase</keyword>
<dbReference type="InterPro" id="IPR006474">
    <property type="entry name" value="Helicase_Cas3_CRISPR-ass_core"/>
</dbReference>
<keyword evidence="9" id="KW-0051">Antiviral defense</keyword>
<keyword evidence="10" id="KW-0175">Coiled coil</keyword>
<reference evidence="13" key="1">
    <citation type="submission" date="2020-11" db="EMBL/GenBank/DDBJ databases">
        <title>Multidrug resistant novel bacterium Savagea serpentis sp. nov., isolated from the scats of a vine snake (Ahaetulla nasuta).</title>
        <authorList>
            <person name="Venkata Ramana V."/>
            <person name="Vikas Patil S."/>
            <person name="Yogita Lugani V."/>
        </authorList>
    </citation>
    <scope>NUCLEOTIDE SEQUENCE</scope>
    <source>
        <strain evidence="13">SN6</strain>
    </source>
</reference>
<protein>
    <submittedName>
        <fullName evidence="13">CRISPR-associated helicase Cas3</fullName>
    </submittedName>
</protein>
<organism evidence="13 14">
    <name type="scientific">Savagea serpentis</name>
    <dbReference type="NCBI Taxonomy" id="2785297"/>
    <lineage>
        <taxon>Bacteria</taxon>
        <taxon>Bacillati</taxon>
        <taxon>Bacillota</taxon>
        <taxon>Bacilli</taxon>
        <taxon>Bacillales</taxon>
        <taxon>Caryophanaceae</taxon>
        <taxon>Savagea</taxon>
    </lineage>
</organism>
<dbReference type="AlphaFoldDB" id="A0A8J7GBE6"/>
<dbReference type="NCBIfam" id="TIGR01587">
    <property type="entry name" value="cas3_core"/>
    <property type="match status" value="1"/>
</dbReference>
<evidence type="ECO:0000259" key="12">
    <source>
        <dbReference type="PROSITE" id="PS51643"/>
    </source>
</evidence>
<dbReference type="PROSITE" id="PS51192">
    <property type="entry name" value="HELICASE_ATP_BIND_1"/>
    <property type="match status" value="1"/>
</dbReference>
<evidence type="ECO:0000256" key="10">
    <source>
        <dbReference type="SAM" id="Coils"/>
    </source>
</evidence>
<dbReference type="CDD" id="cd17930">
    <property type="entry name" value="DEXHc_cas3"/>
    <property type="match status" value="1"/>
</dbReference>
<dbReference type="SMART" id="SM00487">
    <property type="entry name" value="DEXDc"/>
    <property type="match status" value="1"/>
</dbReference>
<dbReference type="InterPro" id="IPR006674">
    <property type="entry name" value="HD_domain"/>
</dbReference>
<dbReference type="Gene3D" id="1.10.3210.30">
    <property type="match status" value="1"/>
</dbReference>
<keyword evidence="8" id="KW-0067">ATP-binding</keyword>
<dbReference type="InterPro" id="IPR006483">
    <property type="entry name" value="CRISPR-assoc_Cas3_HD"/>
</dbReference>
<dbReference type="RefSeq" id="WP_194561876.1">
    <property type="nucleotide sequence ID" value="NZ_JADKPV010000001.1"/>
</dbReference>
<sequence length="795" mass="91449">MFIAHIRESDSKVQTVQEHLLSVSQLAREYGSALHISSIAELAGFLHDMGKYTSAFTDYLQSVVLKGERIRPHIDHSTAGAKYLYENFWDTQDMLQCYVVEIVGMAILSHHSGLQNFLATDGSVGDYMRRVDEKDLPYYEEVVQNFESYEGNTERVIQLMKQSKKELTHFLEKAKTLNDARNAGDAALITLSHLQKLVFSILIDADRTDTRRFEEAIIEEKYDEKKIFESAYHNLNEQLQKWAQREPSPLDQLRANMSDRCDVLAEQPSQIWTLSIPTGGGKTLASLRYALKHAMLHDKNRIIYVVPYTTILEQNAQAVRKYFDDPSDVLEHHANVIDDENWDAAEDYYGRPIHKKMQLGRDNWDHPVIFTTMVQFLDAFYARGTRKGRRMHRLTEAVIVFDEVQSVPLQHQDLFNTAINFLADYGKSSILLCTATQPTVHKMDYPIYLKENAEMVPQLEQVAEAFERVRFHDEIDPKGWDTEQLATFIEQKSTDYASLLIVLNTKSAVLQLYEALQHLKTHTLYHLSTSMCAAHRHDILSEIRERLDNQLPTICISTQLIEAGVDISFEAVVRSLAGLDSIAQAAGRCNRNAERAYGDVYLVKLNSEALDRLPEIRVGAETTLDYVRTEDDYLQSLVKPSMIERFYSFYYETAKRAIKPHPKEVNRPLIYFLNKPELYLPYRKTAMVTMYKTVERHFQAIDSPTTGIIVPYNDEAKELIAALNEELPLEHLNALMKRAQQYVVNVYDYTLQALIREDLIDVLYHDSLYVLLEGGYHENYGISIEGDGQKSSFIF</sequence>
<dbReference type="GO" id="GO:0046872">
    <property type="term" value="F:metal ion binding"/>
    <property type="evidence" value="ECO:0007669"/>
    <property type="project" value="UniProtKB-KW"/>
</dbReference>
<dbReference type="GO" id="GO:0051607">
    <property type="term" value="P:defense response to virus"/>
    <property type="evidence" value="ECO:0007669"/>
    <property type="project" value="UniProtKB-KW"/>
</dbReference>
<evidence type="ECO:0000256" key="6">
    <source>
        <dbReference type="ARBA" id="ARBA00022801"/>
    </source>
</evidence>
<dbReference type="Proteomes" id="UP000622653">
    <property type="component" value="Unassembled WGS sequence"/>
</dbReference>
<comment type="similarity">
    <text evidence="2">In the central section; belongs to the CRISPR-associated helicase Cas3 family.</text>
</comment>
<dbReference type="SUPFAM" id="SSF109604">
    <property type="entry name" value="HD-domain/PDEase-like"/>
    <property type="match status" value="1"/>
</dbReference>
<evidence type="ECO:0000256" key="3">
    <source>
        <dbReference type="ARBA" id="ARBA00022722"/>
    </source>
</evidence>
<dbReference type="PROSITE" id="PS51643">
    <property type="entry name" value="HD_CAS3"/>
    <property type="match status" value="1"/>
</dbReference>
<keyword evidence="3" id="KW-0540">Nuclease</keyword>
<keyword evidence="4" id="KW-0479">Metal-binding</keyword>
<dbReference type="Pfam" id="PF00270">
    <property type="entry name" value="DEAD"/>
    <property type="match status" value="1"/>
</dbReference>
<feature type="coiled-coil region" evidence="10">
    <location>
        <begin position="218"/>
        <end position="245"/>
    </location>
</feature>
<evidence type="ECO:0000256" key="5">
    <source>
        <dbReference type="ARBA" id="ARBA00022741"/>
    </source>
</evidence>
<feature type="domain" description="HD Cas3-type" evidence="12">
    <location>
        <begin position="9"/>
        <end position="208"/>
    </location>
</feature>
<dbReference type="EMBL" id="JADKPV010000001">
    <property type="protein sequence ID" value="MBF4500436.1"/>
    <property type="molecule type" value="Genomic_DNA"/>
</dbReference>
<evidence type="ECO:0000256" key="9">
    <source>
        <dbReference type="ARBA" id="ARBA00023118"/>
    </source>
</evidence>
<evidence type="ECO:0000256" key="1">
    <source>
        <dbReference type="ARBA" id="ARBA00006847"/>
    </source>
</evidence>
<dbReference type="InterPro" id="IPR038257">
    <property type="entry name" value="CRISPR-assoc_Cas3_HD_sf"/>
</dbReference>
<evidence type="ECO:0000259" key="11">
    <source>
        <dbReference type="PROSITE" id="PS51192"/>
    </source>
</evidence>
<dbReference type="CDD" id="cd09641">
    <property type="entry name" value="Cas3''_I"/>
    <property type="match status" value="1"/>
</dbReference>
<dbReference type="Pfam" id="PF22590">
    <property type="entry name" value="Cas3-like_C_2"/>
    <property type="match status" value="1"/>
</dbReference>
<evidence type="ECO:0000256" key="8">
    <source>
        <dbReference type="ARBA" id="ARBA00022840"/>
    </source>
</evidence>
<comment type="caution">
    <text evidence="13">The sequence shown here is derived from an EMBL/GenBank/DDBJ whole genome shotgun (WGS) entry which is preliminary data.</text>
</comment>
<evidence type="ECO:0000313" key="13">
    <source>
        <dbReference type="EMBL" id="MBF4500436.1"/>
    </source>
</evidence>
<dbReference type="Pfam" id="PF01966">
    <property type="entry name" value="HD"/>
    <property type="match status" value="1"/>
</dbReference>
<proteinExistence type="inferred from homology"/>
<dbReference type="SUPFAM" id="SSF52540">
    <property type="entry name" value="P-loop containing nucleoside triphosphate hydrolases"/>
    <property type="match status" value="1"/>
</dbReference>
<gene>
    <name evidence="13" type="primary">cas3</name>
    <name evidence="13" type="ORF">IRY55_03580</name>
</gene>
<dbReference type="GO" id="GO:0016787">
    <property type="term" value="F:hydrolase activity"/>
    <property type="evidence" value="ECO:0007669"/>
    <property type="project" value="UniProtKB-KW"/>
</dbReference>
<dbReference type="GO" id="GO:0005524">
    <property type="term" value="F:ATP binding"/>
    <property type="evidence" value="ECO:0007669"/>
    <property type="project" value="UniProtKB-KW"/>
</dbReference>
<dbReference type="NCBIfam" id="TIGR01596">
    <property type="entry name" value="cas3_HD"/>
    <property type="match status" value="1"/>
</dbReference>
<dbReference type="Gene3D" id="3.40.50.300">
    <property type="entry name" value="P-loop containing nucleotide triphosphate hydrolases"/>
    <property type="match status" value="2"/>
</dbReference>
<dbReference type="GO" id="GO:0003676">
    <property type="term" value="F:nucleic acid binding"/>
    <property type="evidence" value="ECO:0007669"/>
    <property type="project" value="InterPro"/>
</dbReference>
<dbReference type="InterPro" id="IPR054712">
    <property type="entry name" value="Cas3-like_dom"/>
</dbReference>
<comment type="similarity">
    <text evidence="1">In the N-terminal section; belongs to the CRISPR-associated nuclease Cas3-HD family.</text>
</comment>
<evidence type="ECO:0000256" key="2">
    <source>
        <dbReference type="ARBA" id="ARBA00009046"/>
    </source>
</evidence>
<dbReference type="InterPro" id="IPR011545">
    <property type="entry name" value="DEAD/DEAH_box_helicase_dom"/>
</dbReference>
<keyword evidence="14" id="KW-1185">Reference proteome</keyword>
<dbReference type="InterPro" id="IPR003607">
    <property type="entry name" value="HD/PDEase_dom"/>
</dbReference>
<evidence type="ECO:0000313" key="14">
    <source>
        <dbReference type="Proteomes" id="UP000622653"/>
    </source>
</evidence>
<dbReference type="InterPro" id="IPR027417">
    <property type="entry name" value="P-loop_NTPase"/>
</dbReference>
<keyword evidence="5" id="KW-0547">Nucleotide-binding</keyword>
<dbReference type="GO" id="GO:0004518">
    <property type="term" value="F:nuclease activity"/>
    <property type="evidence" value="ECO:0007669"/>
    <property type="project" value="UniProtKB-KW"/>
</dbReference>
<name>A0A8J7GBE6_9BACL</name>
<keyword evidence="7" id="KW-0347">Helicase</keyword>